<evidence type="ECO:0000313" key="4">
    <source>
        <dbReference type="EMBL" id="MCV9885605.1"/>
    </source>
</evidence>
<organism evidence="4 5">
    <name type="scientific">Metabacillus halosaccharovorans</name>
    <dbReference type="NCBI Taxonomy" id="930124"/>
    <lineage>
        <taxon>Bacteria</taxon>
        <taxon>Bacillati</taxon>
        <taxon>Bacillota</taxon>
        <taxon>Bacilli</taxon>
        <taxon>Bacillales</taxon>
        <taxon>Bacillaceae</taxon>
        <taxon>Metabacillus</taxon>
    </lineage>
</organism>
<dbReference type="Gene3D" id="3.40.630.30">
    <property type="match status" value="1"/>
</dbReference>
<dbReference type="PROSITE" id="PS51186">
    <property type="entry name" value="GNAT"/>
    <property type="match status" value="1"/>
</dbReference>
<reference evidence="4 5" key="1">
    <citation type="submission" date="2022-10" db="EMBL/GenBank/DDBJ databases">
        <title>Draft genome assembly of moderately radiation resistant bacterium Metabacillus halosaccharovorans.</title>
        <authorList>
            <person name="Pal S."/>
            <person name="Gopinathan A."/>
        </authorList>
    </citation>
    <scope>NUCLEOTIDE SEQUENCE [LARGE SCALE GENOMIC DNA]</scope>
    <source>
        <strain evidence="4 5">VITHBRA001</strain>
    </source>
</reference>
<comment type="caution">
    <text evidence="4">The sequence shown here is derived from an EMBL/GenBank/DDBJ whole genome shotgun (WGS) entry which is preliminary data.</text>
</comment>
<feature type="domain" description="N-acetyltransferase" evidence="3">
    <location>
        <begin position="1"/>
        <end position="166"/>
    </location>
</feature>
<dbReference type="PANTHER" id="PTHR43420">
    <property type="entry name" value="ACETYLTRANSFERASE"/>
    <property type="match status" value="1"/>
</dbReference>
<accession>A0ABT3DEU9</accession>
<evidence type="ECO:0000259" key="3">
    <source>
        <dbReference type="PROSITE" id="PS51186"/>
    </source>
</evidence>
<proteinExistence type="predicted"/>
<dbReference type="InterPro" id="IPR016181">
    <property type="entry name" value="Acyl_CoA_acyltransferase"/>
</dbReference>
<keyword evidence="5" id="KW-1185">Reference proteome</keyword>
<name>A0ABT3DEU9_9BACI</name>
<dbReference type="InterPro" id="IPR000182">
    <property type="entry name" value="GNAT_dom"/>
</dbReference>
<dbReference type="EMBL" id="JAOYEY010000032">
    <property type="protein sequence ID" value="MCV9885605.1"/>
    <property type="molecule type" value="Genomic_DNA"/>
</dbReference>
<sequence>MKIRFLTGLDSASYKSLRLEALQNNPEAFSSSYEEEEKMPIQQTELKLNAEYTHTIGAFIEEDLIGIATLVVETKKKILHRATIVAVYVHQDYRNAGIGKKIITELIKKAKSMMRIEQIYLTVTASNLPAKQLYRSIGFEMYGIEKRALKIEDTYFDDELMVLFIK</sequence>
<dbReference type="InterPro" id="IPR050680">
    <property type="entry name" value="YpeA/RimI_acetyltransf"/>
</dbReference>
<dbReference type="RefSeq" id="WP_264142357.1">
    <property type="nucleotide sequence ID" value="NZ_JAOYEY010000032.1"/>
</dbReference>
<protein>
    <submittedName>
        <fullName evidence="4">GNAT family N-acetyltransferase</fullName>
    </submittedName>
</protein>
<dbReference type="Pfam" id="PF00583">
    <property type="entry name" value="Acetyltransf_1"/>
    <property type="match status" value="1"/>
</dbReference>
<dbReference type="CDD" id="cd04301">
    <property type="entry name" value="NAT_SF"/>
    <property type="match status" value="1"/>
</dbReference>
<gene>
    <name evidence="4" type="ORF">OIH86_08055</name>
</gene>
<evidence type="ECO:0000256" key="2">
    <source>
        <dbReference type="ARBA" id="ARBA00023315"/>
    </source>
</evidence>
<dbReference type="Proteomes" id="UP001526147">
    <property type="component" value="Unassembled WGS sequence"/>
</dbReference>
<evidence type="ECO:0000256" key="1">
    <source>
        <dbReference type="ARBA" id="ARBA00022679"/>
    </source>
</evidence>
<keyword evidence="1" id="KW-0808">Transferase</keyword>
<dbReference type="SUPFAM" id="SSF55729">
    <property type="entry name" value="Acyl-CoA N-acyltransferases (Nat)"/>
    <property type="match status" value="1"/>
</dbReference>
<keyword evidence="2" id="KW-0012">Acyltransferase</keyword>
<evidence type="ECO:0000313" key="5">
    <source>
        <dbReference type="Proteomes" id="UP001526147"/>
    </source>
</evidence>